<name>A0ABN3UNP9_9ACTN</name>
<feature type="transmembrane region" description="Helical" evidence="10">
    <location>
        <begin position="44"/>
        <end position="66"/>
    </location>
</feature>
<comment type="caution">
    <text evidence="12">The sequence shown here is derived from an EMBL/GenBank/DDBJ whole genome shotgun (WGS) entry which is preliminary data.</text>
</comment>
<dbReference type="InterPro" id="IPR003594">
    <property type="entry name" value="HATPase_dom"/>
</dbReference>
<keyword evidence="3" id="KW-0597">Phosphoprotein</keyword>
<evidence type="ECO:0000256" key="7">
    <source>
        <dbReference type="ARBA" id="ARBA00022840"/>
    </source>
</evidence>
<feature type="region of interest" description="Disordered" evidence="9">
    <location>
        <begin position="361"/>
        <end position="382"/>
    </location>
</feature>
<comment type="catalytic activity">
    <reaction evidence="1">
        <text>ATP + protein L-histidine = ADP + protein N-phospho-L-histidine.</text>
        <dbReference type="EC" id="2.7.13.3"/>
    </reaction>
</comment>
<evidence type="ECO:0000259" key="11">
    <source>
        <dbReference type="SMART" id="SM00387"/>
    </source>
</evidence>
<dbReference type="Proteomes" id="UP001501842">
    <property type="component" value="Unassembled WGS sequence"/>
</dbReference>
<reference evidence="12 13" key="1">
    <citation type="journal article" date="2019" name="Int. J. Syst. Evol. Microbiol.">
        <title>The Global Catalogue of Microorganisms (GCM) 10K type strain sequencing project: providing services to taxonomists for standard genome sequencing and annotation.</title>
        <authorList>
            <consortium name="The Broad Institute Genomics Platform"/>
            <consortium name="The Broad Institute Genome Sequencing Center for Infectious Disease"/>
            <person name="Wu L."/>
            <person name="Ma J."/>
        </authorList>
    </citation>
    <scope>NUCLEOTIDE SEQUENCE [LARGE SCALE GENOMIC DNA]</scope>
    <source>
        <strain evidence="12 13">JCM 8201</strain>
    </source>
</reference>
<dbReference type="InterPro" id="IPR036890">
    <property type="entry name" value="HATPase_C_sf"/>
</dbReference>
<feature type="transmembrane region" description="Helical" evidence="10">
    <location>
        <begin position="169"/>
        <end position="188"/>
    </location>
</feature>
<gene>
    <name evidence="12" type="ORF">GCM10010439_61320</name>
</gene>
<keyword evidence="6 12" id="KW-0418">Kinase</keyword>
<dbReference type="CDD" id="cd16917">
    <property type="entry name" value="HATPase_UhpB-NarQ-NarX-like"/>
    <property type="match status" value="1"/>
</dbReference>
<evidence type="ECO:0000256" key="3">
    <source>
        <dbReference type="ARBA" id="ARBA00022553"/>
    </source>
</evidence>
<keyword evidence="8" id="KW-0902">Two-component regulatory system</keyword>
<evidence type="ECO:0000256" key="1">
    <source>
        <dbReference type="ARBA" id="ARBA00000085"/>
    </source>
</evidence>
<accession>A0ABN3UNP9</accession>
<keyword evidence="10" id="KW-1133">Transmembrane helix</keyword>
<keyword evidence="10" id="KW-0812">Transmembrane</keyword>
<dbReference type="SMART" id="SM00387">
    <property type="entry name" value="HATPase_c"/>
    <property type="match status" value="1"/>
</dbReference>
<dbReference type="Pfam" id="PF07730">
    <property type="entry name" value="HisKA_3"/>
    <property type="match status" value="1"/>
</dbReference>
<feature type="domain" description="Histidine kinase/HSP90-like ATPase" evidence="11">
    <location>
        <begin position="323"/>
        <end position="414"/>
    </location>
</feature>
<organism evidence="12 13">
    <name type="scientific">Actinocorallia aurantiaca</name>
    <dbReference type="NCBI Taxonomy" id="46204"/>
    <lineage>
        <taxon>Bacteria</taxon>
        <taxon>Bacillati</taxon>
        <taxon>Actinomycetota</taxon>
        <taxon>Actinomycetes</taxon>
        <taxon>Streptosporangiales</taxon>
        <taxon>Thermomonosporaceae</taxon>
        <taxon>Actinocorallia</taxon>
    </lineage>
</organism>
<evidence type="ECO:0000313" key="13">
    <source>
        <dbReference type="Proteomes" id="UP001501842"/>
    </source>
</evidence>
<evidence type="ECO:0000256" key="9">
    <source>
        <dbReference type="SAM" id="MobiDB-lite"/>
    </source>
</evidence>
<dbReference type="PANTHER" id="PTHR24421:SF10">
    <property type="entry name" value="NITRATE_NITRITE SENSOR PROTEIN NARQ"/>
    <property type="match status" value="1"/>
</dbReference>
<dbReference type="Gene3D" id="1.20.5.1930">
    <property type="match status" value="1"/>
</dbReference>
<feature type="compositionally biased region" description="Basic and acidic residues" evidence="9">
    <location>
        <begin position="361"/>
        <end position="372"/>
    </location>
</feature>
<dbReference type="EC" id="2.7.13.3" evidence="2"/>
<protein>
    <recommendedName>
        <fullName evidence="2">histidine kinase</fullName>
        <ecNumber evidence="2">2.7.13.3</ecNumber>
    </recommendedName>
</protein>
<keyword evidence="4" id="KW-0808">Transferase</keyword>
<evidence type="ECO:0000256" key="8">
    <source>
        <dbReference type="ARBA" id="ARBA00023012"/>
    </source>
</evidence>
<dbReference type="Pfam" id="PF02518">
    <property type="entry name" value="HATPase_c"/>
    <property type="match status" value="1"/>
</dbReference>
<dbReference type="Gene3D" id="3.30.565.10">
    <property type="entry name" value="Histidine kinase-like ATPase, C-terminal domain"/>
    <property type="match status" value="1"/>
</dbReference>
<feature type="transmembrane region" description="Helical" evidence="10">
    <location>
        <begin position="118"/>
        <end position="136"/>
    </location>
</feature>
<feature type="transmembrane region" description="Helical" evidence="10">
    <location>
        <begin position="143"/>
        <end position="163"/>
    </location>
</feature>
<evidence type="ECO:0000256" key="6">
    <source>
        <dbReference type="ARBA" id="ARBA00022777"/>
    </source>
</evidence>
<evidence type="ECO:0000256" key="4">
    <source>
        <dbReference type="ARBA" id="ARBA00022679"/>
    </source>
</evidence>
<keyword evidence="13" id="KW-1185">Reference proteome</keyword>
<dbReference type="PANTHER" id="PTHR24421">
    <property type="entry name" value="NITRATE/NITRITE SENSOR PROTEIN NARX-RELATED"/>
    <property type="match status" value="1"/>
</dbReference>
<evidence type="ECO:0000313" key="12">
    <source>
        <dbReference type="EMBL" id="GAA2735751.1"/>
    </source>
</evidence>
<dbReference type="InterPro" id="IPR011712">
    <property type="entry name" value="Sig_transdc_His_kin_sub3_dim/P"/>
</dbReference>
<sequence length="422" mass="45187">MASLASVIEQVPRGVFAALLDAAVRAPVRPERRLYSTDKTWVKASVLALTLALAIGFTGGSIALYINLHGLGASQSWLLGLLQGLPLLVAPYLPLASWRIMVAGLLLAEISLGHHEEFMPWPVTSLLGLLPVLALVAAVSARLVAKGVSVLTITVLAIVPILFNGLEPWFGLILSALAGLALVFGDAVGGRRWAEMTLAEQAELRRQDLARQAVLEERSRIARELHDVVAHHMSVIALQAEAAPYKIPELPDAARATFTLLRDEARAALTETRRVVGLLRAHDETAERVPQPGMDRLPDLVASHDGLRISLTVIGAALALPEGLDLSAYRIIQEALSNASRYAPGAAVSVEVRYDPDRLRLSVRDDGPHGEPDTSNGGHGLVGMRERVTMLGGTLFAGEEGEGWAVLAELPYDDAHDPRGDS</sequence>
<dbReference type="GO" id="GO:0016301">
    <property type="term" value="F:kinase activity"/>
    <property type="evidence" value="ECO:0007669"/>
    <property type="project" value="UniProtKB-KW"/>
</dbReference>
<evidence type="ECO:0000256" key="10">
    <source>
        <dbReference type="SAM" id="Phobius"/>
    </source>
</evidence>
<dbReference type="EMBL" id="BAAATZ010000030">
    <property type="protein sequence ID" value="GAA2735751.1"/>
    <property type="molecule type" value="Genomic_DNA"/>
</dbReference>
<evidence type="ECO:0000256" key="5">
    <source>
        <dbReference type="ARBA" id="ARBA00022741"/>
    </source>
</evidence>
<feature type="transmembrane region" description="Helical" evidence="10">
    <location>
        <begin position="78"/>
        <end position="98"/>
    </location>
</feature>
<keyword evidence="10" id="KW-0472">Membrane</keyword>
<dbReference type="InterPro" id="IPR050482">
    <property type="entry name" value="Sensor_HK_TwoCompSys"/>
</dbReference>
<proteinExistence type="predicted"/>
<evidence type="ECO:0000256" key="2">
    <source>
        <dbReference type="ARBA" id="ARBA00012438"/>
    </source>
</evidence>
<dbReference type="SUPFAM" id="SSF55874">
    <property type="entry name" value="ATPase domain of HSP90 chaperone/DNA topoisomerase II/histidine kinase"/>
    <property type="match status" value="1"/>
</dbReference>
<keyword evidence="5" id="KW-0547">Nucleotide-binding</keyword>
<keyword evidence="7" id="KW-0067">ATP-binding</keyword>